<keyword evidence="3" id="KW-1003">Cell membrane</keyword>
<dbReference type="InterPro" id="IPR007795">
    <property type="entry name" value="T7SS_EccB"/>
</dbReference>
<evidence type="ECO:0000313" key="11">
    <source>
        <dbReference type="EMBL" id="MFA1558120.1"/>
    </source>
</evidence>
<evidence type="ECO:0000313" key="12">
    <source>
        <dbReference type="Proteomes" id="UP001569904"/>
    </source>
</evidence>
<name>A0ABV4R7L9_9ACTN</name>
<evidence type="ECO:0000256" key="10">
    <source>
        <dbReference type="SAM" id="Phobius"/>
    </source>
</evidence>
<keyword evidence="5" id="KW-0547">Nucleotide-binding</keyword>
<evidence type="ECO:0000256" key="3">
    <source>
        <dbReference type="ARBA" id="ARBA00022475"/>
    </source>
</evidence>
<dbReference type="Pfam" id="PF05108">
    <property type="entry name" value="T7SS_ESX1_EccB"/>
    <property type="match status" value="1"/>
</dbReference>
<feature type="transmembrane region" description="Helical" evidence="10">
    <location>
        <begin position="39"/>
        <end position="61"/>
    </location>
</feature>
<evidence type="ECO:0000256" key="8">
    <source>
        <dbReference type="ARBA" id="ARBA00022989"/>
    </source>
</evidence>
<protein>
    <submittedName>
        <fullName evidence="11">Type VII secretion protein EccB</fullName>
    </submittedName>
</protein>
<comment type="subcellular location">
    <subcellularLocation>
        <location evidence="1">Cell membrane</location>
        <topology evidence="1">Single-pass membrane protein</topology>
    </subcellularLocation>
</comment>
<evidence type="ECO:0000256" key="9">
    <source>
        <dbReference type="ARBA" id="ARBA00023136"/>
    </source>
</evidence>
<comment type="caution">
    <text evidence="11">The sequence shown here is derived from an EMBL/GenBank/DDBJ whole genome shotgun (WGS) entry which is preliminary data.</text>
</comment>
<evidence type="ECO:0000256" key="1">
    <source>
        <dbReference type="ARBA" id="ARBA00004162"/>
    </source>
</evidence>
<dbReference type="Proteomes" id="UP001569904">
    <property type="component" value="Unassembled WGS sequence"/>
</dbReference>
<evidence type="ECO:0000256" key="5">
    <source>
        <dbReference type="ARBA" id="ARBA00022741"/>
    </source>
</evidence>
<dbReference type="InterPro" id="IPR042485">
    <property type="entry name" value="T7SS_EccB_R3"/>
</dbReference>
<proteinExistence type="inferred from homology"/>
<dbReference type="NCBIfam" id="TIGR03919">
    <property type="entry name" value="T7SS_EccB"/>
    <property type="match status" value="1"/>
</dbReference>
<keyword evidence="8 10" id="KW-1133">Transmembrane helix</keyword>
<organism evidence="11 12">
    <name type="scientific">Actinomadura chokoriensis</name>
    <dbReference type="NCBI Taxonomy" id="454156"/>
    <lineage>
        <taxon>Bacteria</taxon>
        <taxon>Bacillati</taxon>
        <taxon>Actinomycetota</taxon>
        <taxon>Actinomycetes</taxon>
        <taxon>Streptosporangiales</taxon>
        <taxon>Thermomonosporaceae</taxon>
        <taxon>Actinomadura</taxon>
    </lineage>
</organism>
<dbReference type="EMBL" id="JAXCEH010000027">
    <property type="protein sequence ID" value="MFA1558120.1"/>
    <property type="molecule type" value="Genomic_DNA"/>
</dbReference>
<evidence type="ECO:0000256" key="4">
    <source>
        <dbReference type="ARBA" id="ARBA00022692"/>
    </source>
</evidence>
<dbReference type="RefSeq" id="WP_371945018.1">
    <property type="nucleotide sequence ID" value="NZ_JAXCEH010000027.1"/>
</dbReference>
<dbReference type="Gene3D" id="3.30.2390.20">
    <property type="entry name" value="Type VII secretion system EccB, repeat 1 domain"/>
    <property type="match status" value="1"/>
</dbReference>
<keyword evidence="7" id="KW-0067">ATP-binding</keyword>
<keyword evidence="6" id="KW-0378">Hydrolase</keyword>
<dbReference type="Gene3D" id="2.40.50.910">
    <property type="entry name" value="Type VII secretion system EccB, repeat 3 domain"/>
    <property type="match status" value="1"/>
</dbReference>
<evidence type="ECO:0000256" key="7">
    <source>
        <dbReference type="ARBA" id="ARBA00022840"/>
    </source>
</evidence>
<reference evidence="11 12" key="1">
    <citation type="submission" date="2023-11" db="EMBL/GenBank/DDBJ databases">
        <title>Actinomadura monticuli sp. nov., isolated from volcanic ash.</title>
        <authorList>
            <person name="Lee S.D."/>
            <person name="Yang H."/>
            <person name="Kim I.S."/>
        </authorList>
    </citation>
    <scope>NUCLEOTIDE SEQUENCE [LARGE SCALE GENOMIC DNA]</scope>
    <source>
        <strain evidence="11 12">DSM 45346</strain>
    </source>
</reference>
<comment type="similarity">
    <text evidence="2">Belongs to the EccB family.</text>
</comment>
<gene>
    <name evidence="11" type="primary">eccB</name>
    <name evidence="11" type="ORF">SM436_30920</name>
</gene>
<evidence type="ECO:0000256" key="2">
    <source>
        <dbReference type="ARBA" id="ARBA00008149"/>
    </source>
</evidence>
<sequence>MQTRKDLLQAHRLMSQRASLALISGEPDNPELPMRRMNIAAFSGVMIGILCMAAFGIYGIIRPGGATGLEKAGMLIVEKETGARYVWCENGKLCPVGNYVSARLVAGADAKSRKTVSASSLKDFQRGPAIGIPGAPNTLPDPGDLTKAPWAVCVRTVEGTSLGRRSLVTLTAGRKVGGTPLKDGQALAVQADGQNWLLWRNSRMRLPQYALTTLGATSVPIAGKWLNSVTQGSDFAAPKIQGVGQAVRGPGGGNARIGQIFNLSTASGASSSFVLLADGLAPITPIQRDLLVADPEIRKAYGSGGVQAIEVNAGQVNAIGRSAQQIRDQKLEGKAPEIVPFNGTSPLCALYSDPSGNEDATLTLNGSLPAPPDTASAGGADQLVFPPGSAALAGRVPSPGQADQVNTYYLVAEGKRFPIKDKETAEKLGYSLPGDASKVPAGVLDLIVQGPVLDPAAVSATQTANAQAVN</sequence>
<keyword evidence="12" id="KW-1185">Reference proteome</keyword>
<keyword evidence="4 10" id="KW-0812">Transmembrane</keyword>
<dbReference type="PANTHER" id="PTHR40765:SF2">
    <property type="entry name" value="ESX-2 SECRETION SYSTEM ATPASE ECCB2"/>
    <property type="match status" value="1"/>
</dbReference>
<dbReference type="InterPro" id="IPR044857">
    <property type="entry name" value="T7SS_EccB_R1"/>
</dbReference>
<evidence type="ECO:0000256" key="6">
    <source>
        <dbReference type="ARBA" id="ARBA00022801"/>
    </source>
</evidence>
<dbReference type="PANTHER" id="PTHR40765">
    <property type="entry name" value="ESX-2 SECRETION SYSTEM ATPASE ECCB2"/>
    <property type="match status" value="1"/>
</dbReference>
<keyword evidence="9 10" id="KW-0472">Membrane</keyword>
<accession>A0ABV4R7L9</accession>